<proteinExistence type="predicted"/>
<sequence>MPQLVSNNRLCSPLRLLQSLLSVTGDCDTLKCVKRHHRHTLVSRMETSSFFSGLENEAMKNVKCTLKIQPTWTYAPNILELKPARVVSRIDGDKKDFEIMLRTREQSMLMKLPYTSKFDWPDYRVIEQCPKCCKRAKPSSSKDRYWLVYQQCLQGAAETGIGFRVMPRLICEECFELIIDDCCLRVTHKDASLGYEWHTLEKCDDGLYFGAYQLYCAWGGSGAFQAMCDDFSRKMQAAKGRKCDYAACSNVHGKREAPEPGEKKGRKTRLQECLGCFDTITLQRSATKAKEEEEKEKARQKMDDEEKMAAALASFVPLSITPQGGGGVKKKKSKKGGGRRRRERSRKEFYTLKIQPTWTYEPNIIELKPERVVCCMDGAPSKTVNFPGCKIIKLCANTDDSIYPMHLTVAGPCCYTKQNKKDFEIMFRTREQSLLMKLPYTSKFDWPDYRVIEQCPKCCKRAKPSSSKDRYWLVYQVCLQGADIGIGTRVMPRLMCEECFESIIDDCRVDVMVGSQTGPEAEVPLLDVIEAQGRITWLKNGHTLEKRDDGLFGAYELYCTWEHFGAFQAMCDEYSRMMQSAMSESGHEIGFRGQEQAPPSTYWEMSQIPTKEGRKCDYDECSNVHEKGRKTRLQECLGCFDTMYCSECQKAAWPDHKALCKEAQRKRKEEEEKEKARQKMDEEEKIAAALASFVPLSITPQGGGGVKKKKSKKGGGKKKKGKK</sequence>
<feature type="region of interest" description="Disordered" evidence="1">
    <location>
        <begin position="696"/>
        <end position="723"/>
    </location>
</feature>
<protein>
    <recommendedName>
        <fullName evidence="4">MYND-type domain-containing protein</fullName>
    </recommendedName>
</protein>
<evidence type="ECO:0008006" key="4">
    <source>
        <dbReference type="Google" id="ProtNLM"/>
    </source>
</evidence>
<dbReference type="Proteomes" id="UP001224775">
    <property type="component" value="Unassembled WGS sequence"/>
</dbReference>
<gene>
    <name evidence="2" type="ORF">QTG54_006970</name>
</gene>
<dbReference type="Gene3D" id="6.10.140.2220">
    <property type="match status" value="1"/>
</dbReference>
<reference evidence="2" key="1">
    <citation type="submission" date="2023-06" db="EMBL/GenBank/DDBJ databases">
        <title>Survivors Of The Sea: Transcriptome response of Skeletonema marinoi to long-term dormancy.</title>
        <authorList>
            <person name="Pinder M.I.M."/>
            <person name="Kourtchenko O."/>
            <person name="Robertson E.K."/>
            <person name="Larsson T."/>
            <person name="Maumus F."/>
            <person name="Osuna-Cruz C.M."/>
            <person name="Vancaester E."/>
            <person name="Stenow R."/>
            <person name="Vandepoele K."/>
            <person name="Ploug H."/>
            <person name="Bruchert V."/>
            <person name="Godhe A."/>
            <person name="Topel M."/>
        </authorList>
    </citation>
    <scope>NUCLEOTIDE SEQUENCE</scope>
    <source>
        <strain evidence="2">R05AC</strain>
    </source>
</reference>
<name>A0AAD8YBB9_9STRA</name>
<comment type="caution">
    <text evidence="2">The sequence shown here is derived from an EMBL/GenBank/DDBJ whole genome shotgun (WGS) entry which is preliminary data.</text>
</comment>
<feature type="compositionally biased region" description="Basic residues" evidence="1">
    <location>
        <begin position="706"/>
        <end position="723"/>
    </location>
</feature>
<evidence type="ECO:0000313" key="3">
    <source>
        <dbReference type="Proteomes" id="UP001224775"/>
    </source>
</evidence>
<dbReference type="EMBL" id="JATAAI010000011">
    <property type="protein sequence ID" value="KAK1742405.1"/>
    <property type="molecule type" value="Genomic_DNA"/>
</dbReference>
<keyword evidence="3" id="KW-1185">Reference proteome</keyword>
<dbReference type="SUPFAM" id="SSF144232">
    <property type="entry name" value="HIT/MYND zinc finger-like"/>
    <property type="match status" value="1"/>
</dbReference>
<feature type="region of interest" description="Disordered" evidence="1">
    <location>
        <begin position="321"/>
        <end position="345"/>
    </location>
</feature>
<evidence type="ECO:0000256" key="1">
    <source>
        <dbReference type="SAM" id="MobiDB-lite"/>
    </source>
</evidence>
<evidence type="ECO:0000313" key="2">
    <source>
        <dbReference type="EMBL" id="KAK1742405.1"/>
    </source>
</evidence>
<accession>A0AAD8YBB9</accession>
<dbReference type="AlphaFoldDB" id="A0AAD8YBB9"/>
<organism evidence="2 3">
    <name type="scientific">Skeletonema marinoi</name>
    <dbReference type="NCBI Taxonomy" id="267567"/>
    <lineage>
        <taxon>Eukaryota</taxon>
        <taxon>Sar</taxon>
        <taxon>Stramenopiles</taxon>
        <taxon>Ochrophyta</taxon>
        <taxon>Bacillariophyta</taxon>
        <taxon>Coscinodiscophyceae</taxon>
        <taxon>Thalassiosirophycidae</taxon>
        <taxon>Thalassiosirales</taxon>
        <taxon>Skeletonemataceae</taxon>
        <taxon>Skeletonema</taxon>
        <taxon>Skeletonema marinoi-dohrnii complex</taxon>
    </lineage>
</organism>
<feature type="compositionally biased region" description="Basic residues" evidence="1">
    <location>
        <begin position="328"/>
        <end position="344"/>
    </location>
</feature>